<feature type="binding site" evidence="9">
    <location>
        <begin position="332"/>
        <end position="335"/>
    </location>
    <ligand>
        <name>ATP</name>
        <dbReference type="ChEBI" id="CHEBI:30616"/>
    </ligand>
</feature>
<dbReference type="InterPro" id="IPR002317">
    <property type="entry name" value="Ser-tRNA-ligase_type_1"/>
</dbReference>
<dbReference type="InterPro" id="IPR045864">
    <property type="entry name" value="aa-tRNA-synth_II/BPL/LPL"/>
</dbReference>
<dbReference type="InterPro" id="IPR033729">
    <property type="entry name" value="SerRS_core"/>
</dbReference>
<dbReference type="PRINTS" id="PR00981">
    <property type="entry name" value="TRNASYNTHSER"/>
</dbReference>
<dbReference type="GO" id="GO:0004828">
    <property type="term" value="F:serine-tRNA ligase activity"/>
    <property type="evidence" value="ECO:0007669"/>
    <property type="project" value="UniProtKB-EC"/>
</dbReference>
<dbReference type="AlphaFoldDB" id="A0A6V7QS14"/>
<feature type="binding site" evidence="9">
    <location>
        <begin position="266"/>
        <end position="268"/>
    </location>
    <ligand>
        <name>ATP</name>
        <dbReference type="ChEBI" id="CHEBI:30616"/>
    </ligand>
</feature>
<feature type="binding site" evidence="8">
    <location>
        <position position="266"/>
    </location>
    <ligand>
        <name>L-serine</name>
        <dbReference type="ChEBI" id="CHEBI:33384"/>
    </ligand>
</feature>
<dbReference type="CDD" id="cd00770">
    <property type="entry name" value="SerRS_core"/>
    <property type="match status" value="1"/>
</dbReference>
<evidence type="ECO:0000256" key="6">
    <source>
        <dbReference type="ARBA" id="ARBA00023146"/>
    </source>
</evidence>
<dbReference type="InterPro" id="IPR015866">
    <property type="entry name" value="Ser-tRNA-synth_1_N"/>
</dbReference>
<evidence type="ECO:0000259" key="10">
    <source>
        <dbReference type="PROSITE" id="PS50862"/>
    </source>
</evidence>
<dbReference type="Gene3D" id="3.30.930.10">
    <property type="entry name" value="Bira Bifunctional Protein, Domain 2"/>
    <property type="match status" value="2"/>
</dbReference>
<accession>A0A6V7QS14</accession>
<evidence type="ECO:0000256" key="7">
    <source>
        <dbReference type="ARBA" id="ARBA00031113"/>
    </source>
</evidence>
<dbReference type="InterPro" id="IPR002314">
    <property type="entry name" value="aa-tRNA-synt_IIb"/>
</dbReference>
<keyword evidence="2" id="KW-0436">Ligase</keyword>
<dbReference type="Pfam" id="PF00587">
    <property type="entry name" value="tRNA-synt_2b"/>
    <property type="match status" value="1"/>
</dbReference>
<feature type="site" description="Important for serine binding" evidence="8">
    <location>
        <position position="370"/>
    </location>
</feature>
<dbReference type="InterPro" id="IPR006195">
    <property type="entry name" value="aa-tRNA-synth_II"/>
</dbReference>
<dbReference type="PROSITE" id="PS50862">
    <property type="entry name" value="AA_TRNA_LIGASE_II"/>
    <property type="match status" value="1"/>
</dbReference>
<keyword evidence="3" id="KW-0547">Nucleotide-binding</keyword>
<evidence type="ECO:0000256" key="3">
    <source>
        <dbReference type="ARBA" id="ARBA00022741"/>
    </source>
</evidence>
<dbReference type="InterPro" id="IPR042103">
    <property type="entry name" value="SerRS_1_N_sf"/>
</dbReference>
<gene>
    <name evidence="11" type="ORF">CB5_LOCUS29144</name>
</gene>
<dbReference type="EMBL" id="CAJEUB010000009">
    <property type="protein sequence ID" value="CAD1845933.1"/>
    <property type="molecule type" value="Genomic_DNA"/>
</dbReference>
<dbReference type="InterPro" id="IPR010978">
    <property type="entry name" value="tRNA-bd_arm"/>
</dbReference>
<proteinExistence type="predicted"/>
<feature type="binding site" evidence="9">
    <location>
        <begin position="282"/>
        <end position="285"/>
    </location>
    <ligand>
        <name>ATP</name>
        <dbReference type="ChEBI" id="CHEBI:30616"/>
    </ligand>
</feature>
<dbReference type="PANTHER" id="PTHR11778">
    <property type="entry name" value="SERYL-TRNA SYNTHETASE"/>
    <property type="match status" value="1"/>
</dbReference>
<evidence type="ECO:0000313" key="11">
    <source>
        <dbReference type="EMBL" id="CAD1845933.1"/>
    </source>
</evidence>
<evidence type="ECO:0000256" key="8">
    <source>
        <dbReference type="PIRSR" id="PIRSR001529-1"/>
    </source>
</evidence>
<feature type="binding site" evidence="8">
    <location>
        <position position="368"/>
    </location>
    <ligand>
        <name>L-serine</name>
        <dbReference type="ChEBI" id="CHEBI:33384"/>
    </ligand>
</feature>
<dbReference type="FunFam" id="1.10.287.40:FF:000003">
    <property type="entry name" value="Serine--tRNA ligase cytoplasmic"/>
    <property type="match status" value="1"/>
</dbReference>
<evidence type="ECO:0000256" key="9">
    <source>
        <dbReference type="PIRSR" id="PIRSR001529-2"/>
    </source>
</evidence>
<reference evidence="11" key="1">
    <citation type="submission" date="2020-07" db="EMBL/GenBank/DDBJ databases">
        <authorList>
            <person name="Lin J."/>
        </authorList>
    </citation>
    <scope>NUCLEOTIDE SEQUENCE</scope>
</reference>
<organism evidence="11">
    <name type="scientific">Ananas comosus var. bracteatus</name>
    <name type="common">red pineapple</name>
    <dbReference type="NCBI Taxonomy" id="296719"/>
    <lineage>
        <taxon>Eukaryota</taxon>
        <taxon>Viridiplantae</taxon>
        <taxon>Streptophyta</taxon>
        <taxon>Embryophyta</taxon>
        <taxon>Tracheophyta</taxon>
        <taxon>Spermatophyta</taxon>
        <taxon>Magnoliopsida</taxon>
        <taxon>Liliopsida</taxon>
        <taxon>Poales</taxon>
        <taxon>Bromeliaceae</taxon>
        <taxon>Bromelioideae</taxon>
        <taxon>Ananas</taxon>
    </lineage>
</organism>
<sequence length="428" mass="48857">MLDVNIFRSEKGFDPERVRESQRRRFASVEIVDEIIRLDKEWRQRQYELECLRKDFNRINKEVARLKMLKLDATEVIASTDENKRQAAAKEAEVQDAKAALDARLETVGNLVHDSVPVSNDEANNAVIRTWGERRTEEKLKNHVDLVKLLDIVDLDKGADVAGGRGFYLKGEGVLLNLALVNFGLAFLRKRNYLPMQTPFFMRKDIMAKCAQLAQFDEELYKVTGEGDDKYLIATAEQPLCAYHLNDRLYPQDLPIRYAGYSTCFRKEAGSHGRDTLGIFRVHQFEKNSEDFYKELNIPYQVVAIVSGALNDAAAKKYDLEGWFPASKTYRELVSCSNCTDYQSRRLGIGYGQKKNDEQSKQYVHMLNSTLTATERTVCCILENYQKDDGVEIPKALQPYMGGIEFLPFKISPEVKSKKTKAKGNSAN</sequence>
<name>A0A6V7QS14_ANACO</name>
<evidence type="ECO:0000256" key="4">
    <source>
        <dbReference type="ARBA" id="ARBA00022840"/>
    </source>
</evidence>
<dbReference type="GO" id="GO:0006434">
    <property type="term" value="P:seryl-tRNA aminoacylation"/>
    <property type="evidence" value="ECO:0007669"/>
    <property type="project" value="InterPro"/>
</dbReference>
<dbReference type="SUPFAM" id="SSF46589">
    <property type="entry name" value="tRNA-binding arm"/>
    <property type="match status" value="1"/>
</dbReference>
<feature type="domain" description="Aminoacyl-transfer RNA synthetases class-II family profile" evidence="10">
    <location>
        <begin position="187"/>
        <end position="287"/>
    </location>
</feature>
<protein>
    <recommendedName>
        <fullName evidence="1">serine--tRNA ligase</fullName>
        <ecNumber evidence="1">6.1.1.11</ecNumber>
    </recommendedName>
    <alternativeName>
        <fullName evidence="7">Seryl-tRNA synthetase</fullName>
    </alternativeName>
</protein>
<dbReference type="SUPFAM" id="SSF55681">
    <property type="entry name" value="Class II aaRS and biotin synthetases"/>
    <property type="match status" value="1"/>
</dbReference>
<keyword evidence="5" id="KW-0648">Protein biosynthesis</keyword>
<dbReference type="EC" id="6.1.1.11" evidence="1"/>
<dbReference type="Pfam" id="PF02403">
    <property type="entry name" value="Seryl_tRNA_N"/>
    <property type="match status" value="1"/>
</dbReference>
<dbReference type="GO" id="GO:0005524">
    <property type="term" value="F:ATP binding"/>
    <property type="evidence" value="ECO:0007669"/>
    <property type="project" value="UniProtKB-KW"/>
</dbReference>
<dbReference type="PIRSF" id="PIRSF001529">
    <property type="entry name" value="Ser-tRNA-synth_IIa"/>
    <property type="match status" value="1"/>
</dbReference>
<keyword evidence="6" id="KW-0030">Aminoacyl-tRNA synthetase</keyword>
<evidence type="ECO:0000256" key="2">
    <source>
        <dbReference type="ARBA" id="ARBA00022598"/>
    </source>
</evidence>
<evidence type="ECO:0000256" key="5">
    <source>
        <dbReference type="ARBA" id="ARBA00022917"/>
    </source>
</evidence>
<feature type="binding site" evidence="8">
    <location>
        <position position="235"/>
    </location>
    <ligand>
        <name>L-serine</name>
        <dbReference type="ChEBI" id="CHEBI:33384"/>
    </ligand>
</feature>
<evidence type="ECO:0000256" key="1">
    <source>
        <dbReference type="ARBA" id="ARBA00012840"/>
    </source>
</evidence>
<keyword evidence="4 9" id="KW-0067">ATP-binding</keyword>
<dbReference type="Gene3D" id="1.10.287.40">
    <property type="entry name" value="Serine-tRNA synthetase, tRNA binding domain"/>
    <property type="match status" value="1"/>
</dbReference>